<dbReference type="EMBL" id="JBJQOH010000005">
    <property type="protein sequence ID" value="KAL3686466.1"/>
    <property type="molecule type" value="Genomic_DNA"/>
</dbReference>
<keyword evidence="1" id="KW-1133">Transmembrane helix</keyword>
<organism evidence="2 3">
    <name type="scientific">Riccia sorocarpa</name>
    <dbReference type="NCBI Taxonomy" id="122646"/>
    <lineage>
        <taxon>Eukaryota</taxon>
        <taxon>Viridiplantae</taxon>
        <taxon>Streptophyta</taxon>
        <taxon>Embryophyta</taxon>
        <taxon>Marchantiophyta</taxon>
        <taxon>Marchantiopsida</taxon>
        <taxon>Marchantiidae</taxon>
        <taxon>Marchantiales</taxon>
        <taxon>Ricciaceae</taxon>
        <taxon>Riccia</taxon>
    </lineage>
</organism>
<comment type="caution">
    <text evidence="2">The sequence shown here is derived from an EMBL/GenBank/DDBJ whole genome shotgun (WGS) entry which is preliminary data.</text>
</comment>
<accession>A0ABD3H6J1</accession>
<feature type="transmembrane region" description="Helical" evidence="1">
    <location>
        <begin position="15"/>
        <end position="32"/>
    </location>
</feature>
<evidence type="ECO:0000256" key="1">
    <source>
        <dbReference type="SAM" id="Phobius"/>
    </source>
</evidence>
<gene>
    <name evidence="2" type="ORF">R1sor_009040</name>
</gene>
<dbReference type="Proteomes" id="UP001633002">
    <property type="component" value="Unassembled WGS sequence"/>
</dbReference>
<evidence type="ECO:0000313" key="2">
    <source>
        <dbReference type="EMBL" id="KAL3686466.1"/>
    </source>
</evidence>
<sequence length="162" mass="18766">MEIRDTVLIKVIEKLLTPAYTAMLVIFVTFLWRDRCRDVFDRGPSSTPVKVILMETEKLAIVKIDRHLEGVQGMETSQYNTLAASSTWEDETRRMCRRGVHEGNQTRERRVDEEQDLEVDLNTYNEEVEQGVWETRRELKMLGFQEITVAVGTQLNANEAST</sequence>
<dbReference type="AlphaFoldDB" id="A0ABD3H6J1"/>
<name>A0ABD3H6J1_9MARC</name>
<protein>
    <submittedName>
        <fullName evidence="2">Uncharacterized protein</fullName>
    </submittedName>
</protein>
<reference evidence="2 3" key="1">
    <citation type="submission" date="2024-09" db="EMBL/GenBank/DDBJ databases">
        <title>Chromosome-scale assembly of Riccia sorocarpa.</title>
        <authorList>
            <person name="Paukszto L."/>
        </authorList>
    </citation>
    <scope>NUCLEOTIDE SEQUENCE [LARGE SCALE GENOMIC DNA]</scope>
    <source>
        <strain evidence="2">LP-2024</strain>
        <tissue evidence="2">Aerial parts of the thallus</tissue>
    </source>
</reference>
<keyword evidence="3" id="KW-1185">Reference proteome</keyword>
<keyword evidence="1" id="KW-0472">Membrane</keyword>
<keyword evidence="1" id="KW-0812">Transmembrane</keyword>
<proteinExistence type="predicted"/>
<evidence type="ECO:0000313" key="3">
    <source>
        <dbReference type="Proteomes" id="UP001633002"/>
    </source>
</evidence>